<dbReference type="UniPathway" id="UPA00148">
    <property type="reaction ID" value="UER00233"/>
</dbReference>
<sequence length="180" mass="19880">MKIYTRTGDRGETGLFSGRRVSKSDPRVEAYGTIDELNACLGLLRDHVGPSTEPGTRVRAQILEQQKTLFALGAALADDRPDGGYRVPESAATQLEEFMDEMDAALPRMTHFVLPGGSPPVSFAHLARTVCRRAERRSVEVEGVDPAVIVYLNRLSDYLFVLSRYLAHTAGVEEIKWESA</sequence>
<evidence type="ECO:0000313" key="6">
    <source>
        <dbReference type="EMBL" id="THH34977.1"/>
    </source>
</evidence>
<comment type="catalytic activity">
    <reaction evidence="4">
        <text>2 cob(II)yrinate a,c diamide + reduced [electron-transfer flavoprotein] + 2 ATP = 2 adenosylcob(III)yrinate a,c-diamide + 2 triphosphate + oxidized [electron-transfer flavoprotein] + 3 H(+)</text>
        <dbReference type="Rhea" id="RHEA:11528"/>
        <dbReference type="Rhea" id="RHEA-COMP:10685"/>
        <dbReference type="Rhea" id="RHEA-COMP:10686"/>
        <dbReference type="ChEBI" id="CHEBI:15378"/>
        <dbReference type="ChEBI" id="CHEBI:18036"/>
        <dbReference type="ChEBI" id="CHEBI:30616"/>
        <dbReference type="ChEBI" id="CHEBI:57692"/>
        <dbReference type="ChEBI" id="CHEBI:58307"/>
        <dbReference type="ChEBI" id="CHEBI:58503"/>
        <dbReference type="ChEBI" id="CHEBI:58537"/>
        <dbReference type="EC" id="2.5.1.17"/>
    </reaction>
</comment>
<comment type="similarity">
    <text evidence="4">Belongs to the Cob(I)alamin adenosyltransferase family.</text>
</comment>
<proteinExistence type="inferred from homology"/>
<keyword evidence="2 4" id="KW-0547">Nucleotide-binding</keyword>
<dbReference type="PANTHER" id="PTHR12213:SF0">
    <property type="entry name" value="CORRINOID ADENOSYLTRANSFERASE MMAB"/>
    <property type="match status" value="1"/>
</dbReference>
<dbReference type="EMBL" id="SRSF01000013">
    <property type="protein sequence ID" value="THH34977.1"/>
    <property type="molecule type" value="Genomic_DNA"/>
</dbReference>
<evidence type="ECO:0000256" key="1">
    <source>
        <dbReference type="ARBA" id="ARBA00022679"/>
    </source>
</evidence>
<dbReference type="InterPro" id="IPR036451">
    <property type="entry name" value="CblAdoTrfase-like_sf"/>
</dbReference>
<keyword evidence="7" id="KW-1185">Reference proteome</keyword>
<keyword evidence="3 4" id="KW-0067">ATP-binding</keyword>
<dbReference type="RefSeq" id="WP_136460548.1">
    <property type="nucleotide sequence ID" value="NZ_SRSF01000013.1"/>
</dbReference>
<reference evidence="6 7" key="1">
    <citation type="submission" date="2019-04" db="EMBL/GenBank/DDBJ databases">
        <title>Lewinella litorea sp. nov., isolated from a marine sand.</title>
        <authorList>
            <person name="Yoon J.-H."/>
        </authorList>
    </citation>
    <scope>NUCLEOTIDE SEQUENCE [LARGE SCALE GENOMIC DNA]</scope>
    <source>
        <strain evidence="6 7">HSMS-39</strain>
    </source>
</reference>
<dbReference type="Pfam" id="PF01923">
    <property type="entry name" value="Cob_adeno_trans"/>
    <property type="match status" value="1"/>
</dbReference>
<dbReference type="NCBIfam" id="TIGR00636">
    <property type="entry name" value="PduO_Nterm"/>
    <property type="match status" value="1"/>
</dbReference>
<dbReference type="Proteomes" id="UP000308528">
    <property type="component" value="Unassembled WGS sequence"/>
</dbReference>
<dbReference type="InterPro" id="IPR016030">
    <property type="entry name" value="CblAdoTrfase-like"/>
</dbReference>
<dbReference type="GO" id="GO:0008817">
    <property type="term" value="F:corrinoid adenosyltransferase activity"/>
    <property type="evidence" value="ECO:0007669"/>
    <property type="project" value="UniProtKB-UniRule"/>
</dbReference>
<evidence type="ECO:0000256" key="2">
    <source>
        <dbReference type="ARBA" id="ARBA00022741"/>
    </source>
</evidence>
<comment type="caution">
    <text evidence="6">The sequence shown here is derived from an EMBL/GenBank/DDBJ whole genome shotgun (WGS) entry which is preliminary data.</text>
</comment>
<accession>A0A4S4N9D1</accession>
<evidence type="ECO:0000259" key="5">
    <source>
        <dbReference type="Pfam" id="PF01923"/>
    </source>
</evidence>
<keyword evidence="4" id="KW-0169">Cobalamin biosynthesis</keyword>
<dbReference type="AlphaFoldDB" id="A0A4S4N9D1"/>
<dbReference type="EC" id="2.5.1.17" evidence="4"/>
<keyword evidence="1 4" id="KW-0808">Transferase</keyword>
<evidence type="ECO:0000256" key="4">
    <source>
        <dbReference type="RuleBase" id="RU366026"/>
    </source>
</evidence>
<evidence type="ECO:0000313" key="7">
    <source>
        <dbReference type="Proteomes" id="UP000308528"/>
    </source>
</evidence>
<feature type="domain" description="Cobalamin adenosyltransferase-like" evidence="5">
    <location>
        <begin position="3"/>
        <end position="166"/>
    </location>
</feature>
<dbReference type="SUPFAM" id="SSF89028">
    <property type="entry name" value="Cobalamin adenosyltransferase-like"/>
    <property type="match status" value="1"/>
</dbReference>
<comment type="pathway">
    <text evidence="4">Cofactor biosynthesis; adenosylcobalamin biosynthesis; adenosylcobalamin from cob(II)yrinate a,c-diamide: step 2/7.</text>
</comment>
<evidence type="ECO:0000256" key="3">
    <source>
        <dbReference type="ARBA" id="ARBA00022840"/>
    </source>
</evidence>
<dbReference type="Gene3D" id="1.20.1200.10">
    <property type="entry name" value="Cobalamin adenosyltransferase-like"/>
    <property type="match status" value="1"/>
</dbReference>
<protein>
    <recommendedName>
        <fullName evidence="4">Corrinoid adenosyltransferase</fullName>
        <ecNumber evidence="4">2.5.1.17</ecNumber>
    </recommendedName>
    <alternativeName>
        <fullName evidence="4">Cob(II)alamin adenosyltransferase</fullName>
    </alternativeName>
    <alternativeName>
        <fullName evidence="4">Cob(II)yrinic acid a,c-diamide adenosyltransferase</fullName>
    </alternativeName>
    <alternativeName>
        <fullName evidence="4">Cobinamide/cobalamin adenosyltransferase</fullName>
    </alternativeName>
</protein>
<dbReference type="InterPro" id="IPR029499">
    <property type="entry name" value="PduO-typ"/>
</dbReference>
<comment type="catalytic activity">
    <reaction evidence="4">
        <text>2 cob(II)alamin + reduced [electron-transfer flavoprotein] + 2 ATP = 2 adenosylcob(III)alamin + 2 triphosphate + oxidized [electron-transfer flavoprotein] + 3 H(+)</text>
        <dbReference type="Rhea" id="RHEA:28671"/>
        <dbReference type="Rhea" id="RHEA-COMP:10685"/>
        <dbReference type="Rhea" id="RHEA-COMP:10686"/>
        <dbReference type="ChEBI" id="CHEBI:15378"/>
        <dbReference type="ChEBI" id="CHEBI:16304"/>
        <dbReference type="ChEBI" id="CHEBI:18036"/>
        <dbReference type="ChEBI" id="CHEBI:18408"/>
        <dbReference type="ChEBI" id="CHEBI:30616"/>
        <dbReference type="ChEBI" id="CHEBI:57692"/>
        <dbReference type="ChEBI" id="CHEBI:58307"/>
        <dbReference type="EC" id="2.5.1.17"/>
    </reaction>
</comment>
<dbReference type="GO" id="GO:0005524">
    <property type="term" value="F:ATP binding"/>
    <property type="evidence" value="ECO:0007669"/>
    <property type="project" value="UniProtKB-UniRule"/>
</dbReference>
<dbReference type="OrthoDB" id="9778896at2"/>
<dbReference type="GO" id="GO:0009236">
    <property type="term" value="P:cobalamin biosynthetic process"/>
    <property type="evidence" value="ECO:0007669"/>
    <property type="project" value="UniProtKB-UniRule"/>
</dbReference>
<organism evidence="6 7">
    <name type="scientific">Neolewinella litorea</name>
    <dbReference type="NCBI Taxonomy" id="2562452"/>
    <lineage>
        <taxon>Bacteria</taxon>
        <taxon>Pseudomonadati</taxon>
        <taxon>Bacteroidota</taxon>
        <taxon>Saprospiria</taxon>
        <taxon>Saprospirales</taxon>
        <taxon>Lewinellaceae</taxon>
        <taxon>Neolewinella</taxon>
    </lineage>
</organism>
<dbReference type="PANTHER" id="PTHR12213">
    <property type="entry name" value="CORRINOID ADENOSYLTRANSFERASE"/>
    <property type="match status" value="1"/>
</dbReference>
<name>A0A4S4N9D1_9BACT</name>
<gene>
    <name evidence="6" type="ORF">E4021_16815</name>
</gene>